<proteinExistence type="predicted"/>
<protein>
    <submittedName>
        <fullName evidence="1">Uncharacterized protein</fullName>
    </submittedName>
</protein>
<gene>
    <name evidence="1" type="ORF">NPIL_26141</name>
</gene>
<dbReference type="EMBL" id="BMAW01074965">
    <property type="protein sequence ID" value="GFT94428.1"/>
    <property type="molecule type" value="Genomic_DNA"/>
</dbReference>
<keyword evidence="2" id="KW-1185">Reference proteome</keyword>
<accession>A0A8X6PZM7</accession>
<evidence type="ECO:0000313" key="1">
    <source>
        <dbReference type="EMBL" id="GFT94428.1"/>
    </source>
</evidence>
<organism evidence="1 2">
    <name type="scientific">Nephila pilipes</name>
    <name type="common">Giant wood spider</name>
    <name type="synonym">Nephila maculata</name>
    <dbReference type="NCBI Taxonomy" id="299642"/>
    <lineage>
        <taxon>Eukaryota</taxon>
        <taxon>Metazoa</taxon>
        <taxon>Ecdysozoa</taxon>
        <taxon>Arthropoda</taxon>
        <taxon>Chelicerata</taxon>
        <taxon>Arachnida</taxon>
        <taxon>Araneae</taxon>
        <taxon>Araneomorphae</taxon>
        <taxon>Entelegynae</taxon>
        <taxon>Araneoidea</taxon>
        <taxon>Nephilidae</taxon>
        <taxon>Nephila</taxon>
    </lineage>
</organism>
<name>A0A8X6PZM7_NEPPI</name>
<dbReference type="AlphaFoldDB" id="A0A8X6PZM7"/>
<reference evidence="1" key="1">
    <citation type="submission" date="2020-08" db="EMBL/GenBank/DDBJ databases">
        <title>Multicomponent nature underlies the extraordinary mechanical properties of spider dragline silk.</title>
        <authorList>
            <person name="Kono N."/>
            <person name="Nakamura H."/>
            <person name="Mori M."/>
            <person name="Yoshida Y."/>
            <person name="Ohtoshi R."/>
            <person name="Malay A.D."/>
            <person name="Moran D.A.P."/>
            <person name="Tomita M."/>
            <person name="Numata K."/>
            <person name="Arakawa K."/>
        </authorList>
    </citation>
    <scope>NUCLEOTIDE SEQUENCE</scope>
</reference>
<comment type="caution">
    <text evidence="1">The sequence shown here is derived from an EMBL/GenBank/DDBJ whole genome shotgun (WGS) entry which is preliminary data.</text>
</comment>
<sequence>MIHMSQVGWLSGGSVRFACPEGLGSVPAPGPSHFSRNFQIFICHFCLAWPQMNEMSLSGQPLSEDRKMGHFSHTCLRWGVLVSSVVSLFALCRRPWVDPAPPKAFLRTLNLYLHFTGFTAERRWKW</sequence>
<evidence type="ECO:0000313" key="2">
    <source>
        <dbReference type="Proteomes" id="UP000887013"/>
    </source>
</evidence>
<dbReference type="Proteomes" id="UP000887013">
    <property type="component" value="Unassembled WGS sequence"/>
</dbReference>